<evidence type="ECO:0000256" key="3">
    <source>
        <dbReference type="ARBA" id="ARBA00023027"/>
    </source>
</evidence>
<dbReference type="Proteomes" id="UP000823854">
    <property type="component" value="Unassembled WGS sequence"/>
</dbReference>
<organism evidence="5 6">
    <name type="scientific">Candidatus Brachybacterium intestinipullorum</name>
    <dbReference type="NCBI Taxonomy" id="2838512"/>
    <lineage>
        <taxon>Bacteria</taxon>
        <taxon>Bacillati</taxon>
        <taxon>Actinomycetota</taxon>
        <taxon>Actinomycetes</taxon>
        <taxon>Micrococcales</taxon>
        <taxon>Dermabacteraceae</taxon>
        <taxon>Brachybacterium</taxon>
    </lineage>
</organism>
<dbReference type="GO" id="GO:0016491">
    <property type="term" value="F:oxidoreductase activity"/>
    <property type="evidence" value="ECO:0007669"/>
    <property type="project" value="UniProtKB-KW"/>
</dbReference>
<dbReference type="Pfam" id="PF02826">
    <property type="entry name" value="2-Hacid_dh_C"/>
    <property type="match status" value="1"/>
</dbReference>
<comment type="caution">
    <text evidence="5">The sequence shown here is derived from an EMBL/GenBank/DDBJ whole genome shotgun (WGS) entry which is preliminary data.</text>
</comment>
<protein>
    <submittedName>
        <fullName evidence="5">Hydroxyacid dehydrogenase</fullName>
    </submittedName>
</protein>
<dbReference type="Gene3D" id="3.40.50.720">
    <property type="entry name" value="NAD(P)-binding Rossmann-like Domain"/>
    <property type="match status" value="2"/>
</dbReference>
<dbReference type="SUPFAM" id="SSF51735">
    <property type="entry name" value="NAD(P)-binding Rossmann-fold domains"/>
    <property type="match status" value="1"/>
</dbReference>
<dbReference type="SUPFAM" id="SSF52283">
    <property type="entry name" value="Formate/glycerate dehydrogenase catalytic domain-like"/>
    <property type="match status" value="1"/>
</dbReference>
<keyword evidence="2" id="KW-0560">Oxidoreductase</keyword>
<evidence type="ECO:0000256" key="2">
    <source>
        <dbReference type="ARBA" id="ARBA00023002"/>
    </source>
</evidence>
<dbReference type="EMBL" id="DWWC01000241">
    <property type="protein sequence ID" value="HJC70298.1"/>
    <property type="molecule type" value="Genomic_DNA"/>
</dbReference>
<dbReference type="AlphaFoldDB" id="A0A9D2Q1R3"/>
<name>A0A9D2Q1R3_9MICO</name>
<reference evidence="5" key="1">
    <citation type="journal article" date="2021" name="PeerJ">
        <title>Extensive microbial diversity within the chicken gut microbiome revealed by metagenomics and culture.</title>
        <authorList>
            <person name="Gilroy R."/>
            <person name="Ravi A."/>
            <person name="Getino M."/>
            <person name="Pursley I."/>
            <person name="Horton D.L."/>
            <person name="Alikhan N.F."/>
            <person name="Baker D."/>
            <person name="Gharbi K."/>
            <person name="Hall N."/>
            <person name="Watson M."/>
            <person name="Adriaenssens E.M."/>
            <person name="Foster-Nyarko E."/>
            <person name="Jarju S."/>
            <person name="Secka A."/>
            <person name="Antonio M."/>
            <person name="Oren A."/>
            <person name="Chaudhuri R.R."/>
            <person name="La Ragione R."/>
            <person name="Hildebrand F."/>
            <person name="Pallen M.J."/>
        </authorList>
    </citation>
    <scope>NUCLEOTIDE SEQUENCE</scope>
    <source>
        <strain evidence="5">CHK130-7132</strain>
    </source>
</reference>
<gene>
    <name evidence="5" type="ORF">H9932_11590</name>
</gene>
<keyword evidence="3" id="KW-0520">NAD</keyword>
<dbReference type="InterPro" id="IPR006140">
    <property type="entry name" value="D-isomer_DH_NAD-bd"/>
</dbReference>
<evidence type="ECO:0000313" key="6">
    <source>
        <dbReference type="Proteomes" id="UP000823854"/>
    </source>
</evidence>
<comment type="similarity">
    <text evidence="1">Belongs to the D-isomer specific 2-hydroxyacid dehydrogenase family.</text>
</comment>
<dbReference type="PANTHER" id="PTHR42789">
    <property type="entry name" value="D-ISOMER SPECIFIC 2-HYDROXYACID DEHYDROGENASE FAMILY PROTEIN (AFU_ORTHOLOGUE AFUA_6G10090)"/>
    <property type="match status" value="1"/>
</dbReference>
<dbReference type="InterPro" id="IPR036291">
    <property type="entry name" value="NAD(P)-bd_dom_sf"/>
</dbReference>
<sequence length="346" mass="36939">MTTQPVRPSQHAPSARPAALLAMSSGLDAELFTPEQRRRLGGLVTLLAESAVPDLGAVPDETAARVEILVTGWGAPRIDASVLGRMPRLRAIVHTAGTVAPFVGRAVWEREDIVVSTAAQANAVPVAEYALAQILLAGKRSVARSADHRRARGREGAWTATGRTGNYGAVVGLIGASRTGRLTAEHLQRFDIEVLVHDPFAGAEEIAALGARKVDLEELFRASDVVSLHAPDVPSTRGMITAEHFALMREGTTFLNTARPALVDEDALRAELVSGRISAVLDVHDDLAPDDPLWDLSNVQLTPHIAGSQGNELHRLADSALEELGRLSRGETPLHALDRSRLDITA</sequence>
<evidence type="ECO:0000259" key="4">
    <source>
        <dbReference type="Pfam" id="PF02826"/>
    </source>
</evidence>
<proteinExistence type="inferred from homology"/>
<dbReference type="PANTHER" id="PTHR42789:SF1">
    <property type="entry name" value="D-ISOMER SPECIFIC 2-HYDROXYACID DEHYDROGENASE FAMILY PROTEIN (AFU_ORTHOLOGUE AFUA_6G10090)"/>
    <property type="match status" value="1"/>
</dbReference>
<dbReference type="CDD" id="cd12167">
    <property type="entry name" value="2-Hacid_dh_8"/>
    <property type="match status" value="1"/>
</dbReference>
<evidence type="ECO:0000256" key="1">
    <source>
        <dbReference type="ARBA" id="ARBA00005854"/>
    </source>
</evidence>
<evidence type="ECO:0000313" key="5">
    <source>
        <dbReference type="EMBL" id="HJC70298.1"/>
    </source>
</evidence>
<feature type="domain" description="D-isomer specific 2-hydroxyacid dehydrogenase NAD-binding" evidence="4">
    <location>
        <begin position="142"/>
        <end position="306"/>
    </location>
</feature>
<dbReference type="InterPro" id="IPR050857">
    <property type="entry name" value="D-2-hydroxyacid_DH"/>
</dbReference>
<dbReference type="GO" id="GO:0051287">
    <property type="term" value="F:NAD binding"/>
    <property type="evidence" value="ECO:0007669"/>
    <property type="project" value="InterPro"/>
</dbReference>
<reference evidence="5" key="2">
    <citation type="submission" date="2021-04" db="EMBL/GenBank/DDBJ databases">
        <authorList>
            <person name="Gilroy R."/>
        </authorList>
    </citation>
    <scope>NUCLEOTIDE SEQUENCE</scope>
    <source>
        <strain evidence="5">CHK130-7132</strain>
    </source>
</reference>
<accession>A0A9D2Q1R3</accession>